<proteinExistence type="predicted"/>
<dbReference type="AlphaFoldDB" id="A0A8J6DJS1"/>
<sequence>RNVLVIHTKLRVYEVYRGEKFTYWLYYSSRWGIMNIQQYGDVNRDVIKLKSQLNCIDPTSERLSMDTNTIMPEYQTKCNDSKPRRANNLPQGLPGKCGKGLLKGVISGQ</sequence>
<keyword evidence="3" id="KW-1185">Reference proteome</keyword>
<organism evidence="2 3">
    <name type="scientific">Galemys pyrenaicus</name>
    <name type="common">Iberian desman</name>
    <name type="synonym">Pyrenean desman</name>
    <dbReference type="NCBI Taxonomy" id="202257"/>
    <lineage>
        <taxon>Eukaryota</taxon>
        <taxon>Metazoa</taxon>
        <taxon>Chordata</taxon>
        <taxon>Craniata</taxon>
        <taxon>Vertebrata</taxon>
        <taxon>Euteleostomi</taxon>
        <taxon>Mammalia</taxon>
        <taxon>Eutheria</taxon>
        <taxon>Laurasiatheria</taxon>
        <taxon>Eulipotyphla</taxon>
        <taxon>Talpidae</taxon>
        <taxon>Galemys</taxon>
    </lineage>
</organism>
<accession>A0A8J6DJS1</accession>
<gene>
    <name evidence="2" type="ORF">J0S82_010639</name>
</gene>
<evidence type="ECO:0000313" key="3">
    <source>
        <dbReference type="Proteomes" id="UP000700334"/>
    </source>
</evidence>
<dbReference type="EMBL" id="JAGFMF010011861">
    <property type="protein sequence ID" value="KAG8510954.1"/>
    <property type="molecule type" value="Genomic_DNA"/>
</dbReference>
<evidence type="ECO:0000256" key="1">
    <source>
        <dbReference type="SAM" id="MobiDB-lite"/>
    </source>
</evidence>
<protein>
    <submittedName>
        <fullName evidence="2">Uncharacterized protein</fullName>
    </submittedName>
</protein>
<reference evidence="2" key="1">
    <citation type="journal article" date="2021" name="Evol. Appl.">
        <title>The genome of the Pyrenean desman and the effects of bottlenecks and inbreeding on the genomic landscape of an endangered species.</title>
        <authorList>
            <person name="Escoda L."/>
            <person name="Castresana J."/>
        </authorList>
    </citation>
    <scope>NUCLEOTIDE SEQUENCE</scope>
    <source>
        <strain evidence="2">IBE-C5619</strain>
    </source>
</reference>
<name>A0A8J6DJS1_GALPY</name>
<feature type="region of interest" description="Disordered" evidence="1">
    <location>
        <begin position="74"/>
        <end position="93"/>
    </location>
</feature>
<feature type="non-terminal residue" evidence="2">
    <location>
        <position position="109"/>
    </location>
</feature>
<evidence type="ECO:0000313" key="2">
    <source>
        <dbReference type="EMBL" id="KAG8510954.1"/>
    </source>
</evidence>
<dbReference type="Proteomes" id="UP000700334">
    <property type="component" value="Unassembled WGS sequence"/>
</dbReference>
<comment type="caution">
    <text evidence="2">The sequence shown here is derived from an EMBL/GenBank/DDBJ whole genome shotgun (WGS) entry which is preliminary data.</text>
</comment>
<feature type="non-terminal residue" evidence="2">
    <location>
        <position position="1"/>
    </location>
</feature>